<accession>A0A7C4TGM3</accession>
<protein>
    <submittedName>
        <fullName evidence="1">Uncharacterized protein</fullName>
    </submittedName>
</protein>
<dbReference type="Gene3D" id="2.60.40.4070">
    <property type="match status" value="1"/>
</dbReference>
<comment type="caution">
    <text evidence="1">The sequence shown here is derived from an EMBL/GenBank/DDBJ whole genome shotgun (WGS) entry which is preliminary data.</text>
</comment>
<proteinExistence type="predicted"/>
<name>A0A7C4TGM3_UNCW3</name>
<gene>
    <name evidence="1" type="ORF">ENV60_04550</name>
</gene>
<dbReference type="InterPro" id="IPR036737">
    <property type="entry name" value="OmpA-like_sf"/>
</dbReference>
<organism evidence="1">
    <name type="scientific">candidate division WOR-3 bacterium</name>
    <dbReference type="NCBI Taxonomy" id="2052148"/>
    <lineage>
        <taxon>Bacteria</taxon>
        <taxon>Bacteria division WOR-3</taxon>
    </lineage>
</organism>
<evidence type="ECO:0000313" key="1">
    <source>
        <dbReference type="EMBL" id="HGV97545.1"/>
    </source>
</evidence>
<reference evidence="1" key="1">
    <citation type="journal article" date="2020" name="mSystems">
        <title>Genome- and Community-Level Interaction Insights into Carbon Utilization and Element Cycling Functions of Hydrothermarchaeota in Hydrothermal Sediment.</title>
        <authorList>
            <person name="Zhou Z."/>
            <person name="Liu Y."/>
            <person name="Xu W."/>
            <person name="Pan J."/>
            <person name="Luo Z.H."/>
            <person name="Li M."/>
        </authorList>
    </citation>
    <scope>NUCLEOTIDE SEQUENCE [LARGE SCALE GENOMIC DNA]</scope>
    <source>
        <strain evidence="1">SpSt-774</strain>
    </source>
</reference>
<dbReference type="EMBL" id="DTGZ01000083">
    <property type="protein sequence ID" value="HGV97545.1"/>
    <property type="molecule type" value="Genomic_DNA"/>
</dbReference>
<sequence length="285" mass="31861">MEFILALLLIAQEAKKAEHEIGEEVIKGELKMKITEPKIFLSPSINGFAPLDSILSEERYIFDEKLYATIDALNTPILYLHSEYLRVPLVTRLMYGSIALFIPKFEKAVSSWELLITNSNGEVVRRYAQRGLPPPSITWDGKTDSGEMCNMGEVYNYVFTAFDALGNPTRITGRSYKFNGIVYDEKGNKIIAISSGALFNSNSAALSAEAGEYIDEVANIIKEKFKKEVVVYSYSESESLAKSRGETIMSEIIKRVVLPGEAIKTAPRFIPGLLPKYSKIEIVIH</sequence>
<dbReference type="Gene3D" id="3.30.1330.60">
    <property type="entry name" value="OmpA-like domain"/>
    <property type="match status" value="1"/>
</dbReference>
<dbReference type="AlphaFoldDB" id="A0A7C4TGM3"/>
<dbReference type="SUPFAM" id="SSF103088">
    <property type="entry name" value="OmpA-like"/>
    <property type="match status" value="1"/>
</dbReference>